<feature type="coiled-coil region" evidence="5">
    <location>
        <begin position="210"/>
        <end position="237"/>
    </location>
</feature>
<dbReference type="PANTHER" id="PTHR20544:SF0">
    <property type="entry name" value="NUCLEOPROTEIN TPR_MLP1 DOMAIN-CONTAINING PROTEIN"/>
    <property type="match status" value="1"/>
</dbReference>
<gene>
    <name evidence="7" type="ORF">EDS130_LOCUS12125</name>
    <name evidence="8" type="ORF">XAT740_LOCUS19055</name>
</gene>
<feature type="coiled-coil region" evidence="5">
    <location>
        <begin position="82"/>
        <end position="155"/>
    </location>
</feature>
<feature type="coiled-coil region" evidence="5">
    <location>
        <begin position="348"/>
        <end position="431"/>
    </location>
</feature>
<name>A0A814Q4L2_ADIRI</name>
<dbReference type="GO" id="GO:0005814">
    <property type="term" value="C:centriole"/>
    <property type="evidence" value="ECO:0007669"/>
    <property type="project" value="UniProtKB-SubCell"/>
</dbReference>
<evidence type="ECO:0008006" key="10">
    <source>
        <dbReference type="Google" id="ProtNLM"/>
    </source>
</evidence>
<dbReference type="CDD" id="cd22292">
    <property type="entry name" value="cc_Cep135_MBD"/>
    <property type="match status" value="1"/>
</dbReference>
<dbReference type="SUPFAM" id="SSF57997">
    <property type="entry name" value="Tropomyosin"/>
    <property type="match status" value="1"/>
</dbReference>
<feature type="compositionally biased region" description="Polar residues" evidence="6">
    <location>
        <begin position="1304"/>
        <end position="1317"/>
    </location>
</feature>
<keyword evidence="3" id="KW-0206">Cytoskeleton</keyword>
<dbReference type="InterPro" id="IPR051877">
    <property type="entry name" value="Centriole_BasalBody_StrucProt"/>
</dbReference>
<feature type="region of interest" description="Disordered" evidence="6">
    <location>
        <begin position="1241"/>
        <end position="1332"/>
    </location>
</feature>
<feature type="coiled-coil region" evidence="5">
    <location>
        <begin position="281"/>
        <end position="315"/>
    </location>
</feature>
<comment type="subcellular location">
    <subcellularLocation>
        <location evidence="1">Cytoplasm</location>
        <location evidence="1">Cytoskeleton</location>
        <location evidence="1">Microtubule organizing center</location>
        <location evidence="1">Centrosome</location>
        <location evidence="1">Centriole</location>
    </subcellularLocation>
</comment>
<keyword evidence="2" id="KW-0963">Cytoplasm</keyword>
<feature type="compositionally biased region" description="Low complexity" evidence="6">
    <location>
        <begin position="499"/>
        <end position="516"/>
    </location>
</feature>
<dbReference type="PANTHER" id="PTHR20544">
    <property type="entry name" value="CENTROSOMAL PROTEIN CEP135"/>
    <property type="match status" value="1"/>
</dbReference>
<evidence type="ECO:0000256" key="1">
    <source>
        <dbReference type="ARBA" id="ARBA00004114"/>
    </source>
</evidence>
<evidence type="ECO:0000256" key="6">
    <source>
        <dbReference type="SAM" id="MobiDB-lite"/>
    </source>
</evidence>
<feature type="compositionally biased region" description="Polar residues" evidence="6">
    <location>
        <begin position="533"/>
        <end position="551"/>
    </location>
</feature>
<keyword evidence="9" id="KW-1185">Reference proteome</keyword>
<feature type="coiled-coil region" evidence="5">
    <location>
        <begin position="568"/>
        <end position="759"/>
    </location>
</feature>
<feature type="region of interest" description="Disordered" evidence="6">
    <location>
        <begin position="440"/>
        <end position="462"/>
    </location>
</feature>
<proteinExistence type="inferred from homology"/>
<reference evidence="8" key="1">
    <citation type="submission" date="2021-02" db="EMBL/GenBank/DDBJ databases">
        <authorList>
            <person name="Nowell W R."/>
        </authorList>
    </citation>
    <scope>NUCLEOTIDE SEQUENCE</scope>
</reference>
<feature type="region of interest" description="Disordered" evidence="6">
    <location>
        <begin position="48"/>
        <end position="78"/>
    </location>
</feature>
<dbReference type="Proteomes" id="UP000663828">
    <property type="component" value="Unassembled WGS sequence"/>
</dbReference>
<dbReference type="EMBL" id="CAJNOJ010000045">
    <property type="protein sequence ID" value="CAF0946919.1"/>
    <property type="molecule type" value="Genomic_DNA"/>
</dbReference>
<comment type="caution">
    <text evidence="8">The sequence shown here is derived from an EMBL/GenBank/DDBJ whole genome shotgun (WGS) entry which is preliminary data.</text>
</comment>
<sequence>MTSISEQKYTTLRKRLDQFGFKQPLAIESLPLVEKLFQAFIQTTEELKKAKENPPAAYAPPPPATSSSTNGVSSAHPYKNDNARLVKENNDLHLELLKAREQLDHHVKEFKSQLRKLEHENADLRFLNTQYIHRLRTLEKESRQKDNKILELQEKNFQAVVQTPGGNKHTIPFRRQRLDIDEMLPESSSSQRTSLQQLPYVNDPYIIDIVKVTEDRIAELEVELQQQKQHTDEVETKMTNLKYQVENRDREIERLHRVLDGGRSADTLSLESRLKSNEKVIANQSAQIDFLHETNRALERRLQELTELKRNLSDKQFEERLRNTDLLRDLKDIDRLARKVQADKDFTVEAADRELNEAKIEIQQNHREMQSLDTRVACLTAEKKSLLEEVDGLRNQCAERNNELAHAQELLERTQAEKAKLSRRVSKLVLNEKDLLQELQKCRRTTRAPTPTATGASSSKKLSLPARLDLHLKNVEDERDMYKNETEILQKLLNERSRTTGSSSPSNSRPRGRSLSPTPGSRTTARRDIATSPVIQYSRRSGSNGSASPTRCTVCGIHRNRSSPTRDLTVYESQLRNVEEERDRFRKELSKYKRLSKDKDGDESQLAKVIREKEDLQLLLNKFERHMGEIQGNIKVLTNERDNLSVLYEQAKEELQKARHDFLQCAQTPKVSLAAQAILRKVENERDAALVEARSSMNERDTLRERLRIATDTNLTERARLEQRIEDLQLEIRKLDNDREELLQQNHLLREQIKDFESKLDEQLFTTSQLNQELNDQKTTSSQLRFLSEEAERLVQENQRQLNLKKEELRVQEEKTLRLEKKLLDLQETNKDIKDDFHVVRATVQTLDKEKDRLCGELDLKAEENLHLIQEINSKTRRIDELTMMITELEAALDRSKDDTKQKLKEITSMRMQLDRNLEELNEYRRKLDLNARENKRLQDDLLTVTRENQTIHQELEHAIDDKENLKLQVQEYIKEVSKCETVITQKENDRTTLFEQYREATNELSRAKLILADMESQAAGLKQELQIRAADMKRFTERIDYLERELQQHISVGHEYEIQLSNMNRSLQRNEEIIKRLQAEKQNYASEISNIRDLNSTVENKKEQIIRELTGREIENEQLQAAISDMKLEIDMLHTQINNEKAMVRTLEEIISSSREKEFQTQIHTQEKDSELQLSRERANMSDIKIQSQGKEIAALRAQVIGLESDNDRLKRQLTSERFEREKAAQDLRKLTDLTSNIDYDSRYRSTSPKLTSTVTSTSAHRSSTRNYSPGRTELPQTSPTKISVSLKVSELSRSRETLPETIDNSSVHNNNSTDDTGVDRSCSLCVDTTP</sequence>
<feature type="coiled-coil region" evidence="5">
    <location>
        <begin position="1061"/>
        <end position="1137"/>
    </location>
</feature>
<feature type="compositionally biased region" description="Polar residues" evidence="6">
    <location>
        <begin position="1241"/>
        <end position="1285"/>
    </location>
</feature>
<feature type="region of interest" description="Disordered" evidence="6">
    <location>
        <begin position="492"/>
        <end position="552"/>
    </location>
</feature>
<evidence type="ECO:0000256" key="2">
    <source>
        <dbReference type="ARBA" id="ARBA00022490"/>
    </source>
</evidence>
<evidence type="ECO:0000313" key="7">
    <source>
        <dbReference type="EMBL" id="CAF0946919.1"/>
    </source>
</evidence>
<accession>A0A814Q4L2</accession>
<feature type="coiled-coil region" evidence="5">
    <location>
        <begin position="872"/>
        <end position="1025"/>
    </location>
</feature>
<evidence type="ECO:0000313" key="9">
    <source>
        <dbReference type="Proteomes" id="UP000663828"/>
    </source>
</evidence>
<evidence type="ECO:0000313" key="8">
    <source>
        <dbReference type="EMBL" id="CAF1114696.1"/>
    </source>
</evidence>
<evidence type="ECO:0000256" key="3">
    <source>
        <dbReference type="ARBA" id="ARBA00023212"/>
    </source>
</evidence>
<dbReference type="Gene3D" id="1.20.920.20">
    <property type="match status" value="1"/>
</dbReference>
<evidence type="ECO:0000256" key="4">
    <source>
        <dbReference type="ARBA" id="ARBA00038123"/>
    </source>
</evidence>
<keyword evidence="5" id="KW-0175">Coiled coil</keyword>
<dbReference type="OrthoDB" id="10254663at2759"/>
<evidence type="ECO:0000256" key="5">
    <source>
        <dbReference type="SAM" id="Coils"/>
    </source>
</evidence>
<organism evidence="8 9">
    <name type="scientific">Adineta ricciae</name>
    <name type="common">Rotifer</name>
    <dbReference type="NCBI Taxonomy" id="249248"/>
    <lineage>
        <taxon>Eukaryota</taxon>
        <taxon>Metazoa</taxon>
        <taxon>Spiralia</taxon>
        <taxon>Gnathifera</taxon>
        <taxon>Rotifera</taxon>
        <taxon>Eurotatoria</taxon>
        <taxon>Bdelloidea</taxon>
        <taxon>Adinetida</taxon>
        <taxon>Adinetidae</taxon>
        <taxon>Adineta</taxon>
    </lineage>
</organism>
<protein>
    <recommendedName>
        <fullName evidence="10">Centrosomal protein of 135 kDa</fullName>
    </recommendedName>
</protein>
<comment type="similarity">
    <text evidence="4">Belongs to the CEP135/TSGA10 family.</text>
</comment>
<dbReference type="EMBL" id="CAJNOR010001289">
    <property type="protein sequence ID" value="CAF1114696.1"/>
    <property type="molecule type" value="Genomic_DNA"/>
</dbReference>
<feature type="coiled-coil region" evidence="5">
    <location>
        <begin position="784"/>
        <end position="836"/>
    </location>
</feature>
<dbReference type="Proteomes" id="UP000663852">
    <property type="component" value="Unassembled WGS sequence"/>
</dbReference>